<reference evidence="4" key="1">
    <citation type="submission" date="2016-04" db="EMBL/GenBank/DDBJ databases">
        <authorList>
            <person name="Evans L.H."/>
            <person name="Alamgir A."/>
            <person name="Owens N."/>
            <person name="Weber N.D."/>
            <person name="Virtaneva K."/>
            <person name="Barbian K."/>
            <person name="Babar A."/>
            <person name="Rosenke K."/>
        </authorList>
    </citation>
    <scope>NUCLEOTIDE SEQUENCE [LARGE SCALE GENOMIC DNA]</scope>
    <source>
        <strain evidence="4">CBS 101.48</strain>
    </source>
</reference>
<feature type="transmembrane region" description="Helical" evidence="2">
    <location>
        <begin position="60"/>
        <end position="79"/>
    </location>
</feature>
<evidence type="ECO:0000256" key="1">
    <source>
        <dbReference type="SAM" id="MobiDB-lite"/>
    </source>
</evidence>
<keyword evidence="2" id="KW-0472">Membrane</keyword>
<feature type="compositionally biased region" description="Polar residues" evidence="1">
    <location>
        <begin position="25"/>
        <end position="44"/>
    </location>
</feature>
<evidence type="ECO:0000256" key="2">
    <source>
        <dbReference type="SAM" id="Phobius"/>
    </source>
</evidence>
<evidence type="ECO:0000256" key="3">
    <source>
        <dbReference type="SAM" id="SignalP"/>
    </source>
</evidence>
<accession>A0A168PJB8</accession>
<dbReference type="AlphaFoldDB" id="A0A168PJB8"/>
<keyword evidence="2" id="KW-0812">Transmembrane</keyword>
<keyword evidence="2" id="KW-1133">Transmembrane helix</keyword>
<organism evidence="4">
    <name type="scientific">Absidia glauca</name>
    <name type="common">Pin mould</name>
    <dbReference type="NCBI Taxonomy" id="4829"/>
    <lineage>
        <taxon>Eukaryota</taxon>
        <taxon>Fungi</taxon>
        <taxon>Fungi incertae sedis</taxon>
        <taxon>Mucoromycota</taxon>
        <taxon>Mucoromycotina</taxon>
        <taxon>Mucoromycetes</taxon>
        <taxon>Mucorales</taxon>
        <taxon>Cunninghamellaceae</taxon>
        <taxon>Absidia</taxon>
    </lineage>
</organism>
<sequence length="150" mass="17511">MYNSLLLLSVLSLLASLAMAQSAEPQPTSGAPISTDGFNQNDGQQNDKHEESWIMRDHHYVIIIVVVLVVVAVILYYIIRSVRGMRHRLARENEQQMQMLNQVRPQQPLPHQQAYSPIDERPVMMDGYKFDQYQQQQQQQQQPTNHQHRY</sequence>
<dbReference type="Proteomes" id="UP000078561">
    <property type="component" value="Unassembled WGS sequence"/>
</dbReference>
<feature type="region of interest" description="Disordered" evidence="1">
    <location>
        <begin position="25"/>
        <end position="46"/>
    </location>
</feature>
<evidence type="ECO:0000313" key="5">
    <source>
        <dbReference type="Proteomes" id="UP000078561"/>
    </source>
</evidence>
<dbReference type="EMBL" id="LT553855">
    <property type="protein sequence ID" value="SAM02497.1"/>
    <property type="molecule type" value="Genomic_DNA"/>
</dbReference>
<dbReference type="STRING" id="4829.A0A168PJB8"/>
<evidence type="ECO:0000313" key="4">
    <source>
        <dbReference type="EMBL" id="SAM02497.1"/>
    </source>
</evidence>
<dbReference type="OrthoDB" id="2283408at2759"/>
<name>A0A168PJB8_ABSGL</name>
<keyword evidence="5" id="KW-1185">Reference proteome</keyword>
<proteinExistence type="predicted"/>
<protein>
    <submittedName>
        <fullName evidence="4">Uncharacterized protein</fullName>
    </submittedName>
</protein>
<feature type="signal peptide" evidence="3">
    <location>
        <begin position="1"/>
        <end position="20"/>
    </location>
</feature>
<gene>
    <name evidence="4" type="primary">ABSGL_08290.1 scaffold 9741</name>
</gene>
<keyword evidence="3" id="KW-0732">Signal</keyword>
<dbReference type="InParanoid" id="A0A168PJB8"/>
<feature type="chain" id="PRO_5007899608" evidence="3">
    <location>
        <begin position="21"/>
        <end position="150"/>
    </location>
</feature>